<dbReference type="AlphaFoldDB" id="A0AAV4ZJZ1"/>
<comment type="caution">
    <text evidence="1">The sequence shown here is derived from an EMBL/GenBank/DDBJ whole genome shotgun (WGS) entry which is preliminary data.</text>
</comment>
<evidence type="ECO:0000313" key="1">
    <source>
        <dbReference type="EMBL" id="GJD88125.1"/>
    </source>
</evidence>
<protein>
    <recommendedName>
        <fullName evidence="3">DUF4926 domain-containing protein</fullName>
    </recommendedName>
</protein>
<evidence type="ECO:0000313" key="2">
    <source>
        <dbReference type="Proteomes" id="UP001055247"/>
    </source>
</evidence>
<proteinExistence type="predicted"/>
<reference evidence="1" key="2">
    <citation type="submission" date="2021-08" db="EMBL/GenBank/DDBJ databases">
        <authorList>
            <person name="Tani A."/>
            <person name="Ola A."/>
            <person name="Ogura Y."/>
            <person name="Katsura K."/>
            <person name="Hayashi T."/>
        </authorList>
    </citation>
    <scope>NUCLEOTIDE SEQUENCE</scope>
    <source>
        <strain evidence="1">DSM 16372</strain>
    </source>
</reference>
<evidence type="ECO:0008006" key="3">
    <source>
        <dbReference type="Google" id="ProtNLM"/>
    </source>
</evidence>
<dbReference type="RefSeq" id="WP_066920970.1">
    <property type="nucleotide sequence ID" value="NZ_BPQO01000005.1"/>
</dbReference>
<accession>A0AAV4ZJZ1</accession>
<name>A0AAV4ZJZ1_9HYPH</name>
<organism evidence="1 2">
    <name type="scientific">Methylobacterium hispanicum</name>
    <dbReference type="NCBI Taxonomy" id="270350"/>
    <lineage>
        <taxon>Bacteria</taxon>
        <taxon>Pseudomonadati</taxon>
        <taxon>Pseudomonadota</taxon>
        <taxon>Alphaproteobacteria</taxon>
        <taxon>Hyphomicrobiales</taxon>
        <taxon>Methylobacteriaceae</taxon>
        <taxon>Methylobacterium</taxon>
    </lineage>
</organism>
<keyword evidence="2" id="KW-1185">Reference proteome</keyword>
<dbReference type="Proteomes" id="UP001055247">
    <property type="component" value="Unassembled WGS sequence"/>
</dbReference>
<sequence>MTNEPDILTKSGALSFLGRARLRAERQARDGTRVPAGAAGTVVEILGGGQACIVEFVDPVQAVLTVRAEDLTALR</sequence>
<reference evidence="1" key="1">
    <citation type="journal article" date="2016" name="Front. Microbiol.">
        <title>Genome Sequence of the Piezophilic, Mesophilic Sulfate-Reducing Bacterium Desulfovibrio indicus J2T.</title>
        <authorList>
            <person name="Cao J."/>
            <person name="Maignien L."/>
            <person name="Shao Z."/>
            <person name="Alain K."/>
            <person name="Jebbar M."/>
        </authorList>
    </citation>
    <scope>NUCLEOTIDE SEQUENCE</scope>
    <source>
        <strain evidence="1">DSM 16372</strain>
    </source>
</reference>
<gene>
    <name evidence="1" type="ORF">BHAOGJBA_1637</name>
</gene>
<dbReference type="EMBL" id="BPQO01000005">
    <property type="protein sequence ID" value="GJD88125.1"/>
    <property type="molecule type" value="Genomic_DNA"/>
</dbReference>